<dbReference type="GO" id="GO:0005829">
    <property type="term" value="C:cytosol"/>
    <property type="evidence" value="ECO:0007669"/>
    <property type="project" value="TreeGrafter"/>
</dbReference>
<dbReference type="InterPro" id="IPR050950">
    <property type="entry name" value="HTH-type_LysR_regulators"/>
</dbReference>
<dbReference type="Gene3D" id="3.40.190.290">
    <property type="match status" value="1"/>
</dbReference>
<dbReference type="SUPFAM" id="SSF53850">
    <property type="entry name" value="Periplasmic binding protein-like II"/>
    <property type="match status" value="1"/>
</dbReference>
<evidence type="ECO:0000256" key="4">
    <source>
        <dbReference type="ARBA" id="ARBA00023163"/>
    </source>
</evidence>
<reference evidence="6 7" key="1">
    <citation type="journal article" date="2011" name="J. Bacteriol.">
        <title>Whole-genome shotgun sequencing of the sulfur-oxidizing chemoautotroph Tetrathiobacter kashmirensis.</title>
        <authorList>
            <person name="Ghosh W."/>
            <person name="George A."/>
            <person name="Agarwal A."/>
            <person name="Raj P."/>
            <person name="Alam M."/>
            <person name="Pyne P."/>
            <person name="Das Gupta S.K."/>
        </authorList>
    </citation>
    <scope>NUCLEOTIDE SEQUENCE [LARGE SCALE GENOMIC DNA]</scope>
    <source>
        <strain evidence="6 7">WT001</strain>
    </source>
</reference>
<feature type="domain" description="HTH lysR-type" evidence="5">
    <location>
        <begin position="1"/>
        <end position="16"/>
    </location>
</feature>
<dbReference type="GO" id="GO:0003700">
    <property type="term" value="F:DNA-binding transcription factor activity"/>
    <property type="evidence" value="ECO:0007669"/>
    <property type="project" value="InterPro"/>
</dbReference>
<keyword evidence="3" id="KW-0238">DNA-binding</keyword>
<organism evidence="6 7">
    <name type="scientific">Advenella kashmirensis (strain DSM 17095 / LMG 22695 / WT001)</name>
    <name type="common">Tetrathiobacter kashmirensis</name>
    <dbReference type="NCBI Taxonomy" id="1036672"/>
    <lineage>
        <taxon>Bacteria</taxon>
        <taxon>Pseudomonadati</taxon>
        <taxon>Pseudomonadota</taxon>
        <taxon>Betaproteobacteria</taxon>
        <taxon>Burkholderiales</taxon>
        <taxon>Alcaligenaceae</taxon>
    </lineage>
</organism>
<dbReference type="InterPro" id="IPR036390">
    <property type="entry name" value="WH_DNA-bd_sf"/>
</dbReference>
<dbReference type="AlphaFoldDB" id="I3UG33"/>
<keyword evidence="2" id="KW-0805">Transcription regulation</keyword>
<comment type="similarity">
    <text evidence="1">Belongs to the LysR transcriptional regulatory family.</text>
</comment>
<gene>
    <name evidence="6" type="ordered locus">TKWG_21380</name>
</gene>
<keyword evidence="7" id="KW-1185">Reference proteome</keyword>
<evidence type="ECO:0000259" key="5">
    <source>
        <dbReference type="PROSITE" id="PS50931"/>
    </source>
</evidence>
<reference evidence="7" key="2">
    <citation type="journal article" date="2013" name="PLoS ONE">
        <title>Genome implosion elicits host-confinement in Alcaligenaceae: evidence from the comparative genomics of Tetrathiobacter kashmirensis, a pathogen in the making.</title>
        <authorList>
            <person name="Ghosh W."/>
            <person name="Alam M."/>
            <person name="Roy C."/>
            <person name="Pyne P."/>
            <person name="George A."/>
            <person name="Chakraborty R."/>
            <person name="Majumder S."/>
            <person name="Agarwal A."/>
            <person name="Chakraborty S."/>
            <person name="Majumdar S."/>
            <person name="Gupta S.K."/>
        </authorList>
    </citation>
    <scope>NUCLEOTIDE SEQUENCE [LARGE SCALE GENOMIC DNA]</scope>
    <source>
        <strain evidence="7">WT001</strain>
    </source>
</reference>
<dbReference type="PROSITE" id="PS50931">
    <property type="entry name" value="HTH_LYSR"/>
    <property type="match status" value="1"/>
</dbReference>
<dbReference type="InterPro" id="IPR036388">
    <property type="entry name" value="WH-like_DNA-bd_sf"/>
</dbReference>
<dbReference type="EMBL" id="CP003555">
    <property type="protein sequence ID" value="AFK63971.1"/>
    <property type="molecule type" value="Genomic_DNA"/>
</dbReference>
<dbReference type="SUPFAM" id="SSF46785">
    <property type="entry name" value="Winged helix' DNA-binding domain"/>
    <property type="match status" value="1"/>
</dbReference>
<dbReference type="Gene3D" id="1.10.10.10">
    <property type="entry name" value="Winged helix-like DNA-binding domain superfamily/Winged helix DNA-binding domain"/>
    <property type="match status" value="1"/>
</dbReference>
<evidence type="ECO:0000313" key="7">
    <source>
        <dbReference type="Proteomes" id="UP000005267"/>
    </source>
</evidence>
<dbReference type="GO" id="GO:0003677">
    <property type="term" value="F:DNA binding"/>
    <property type="evidence" value="ECO:0007669"/>
    <property type="project" value="UniProtKB-KW"/>
</dbReference>
<dbReference type="InterPro" id="IPR005119">
    <property type="entry name" value="LysR_subst-bd"/>
</dbReference>
<protein>
    <submittedName>
        <fullName evidence="6">LysR family transcriptional regulator</fullName>
    </submittedName>
</protein>
<keyword evidence="4" id="KW-0804">Transcription</keyword>
<dbReference type="InterPro" id="IPR000847">
    <property type="entry name" value="LysR_HTH_N"/>
</dbReference>
<dbReference type="Proteomes" id="UP000005267">
    <property type="component" value="Chromosome"/>
</dbReference>
<evidence type="ECO:0000313" key="6">
    <source>
        <dbReference type="EMBL" id="AFK63971.1"/>
    </source>
</evidence>
<evidence type="ECO:0000256" key="3">
    <source>
        <dbReference type="ARBA" id="ARBA00023125"/>
    </source>
</evidence>
<dbReference type="HOGENOM" id="CLU_039613_6_0_4"/>
<name>I3UG33_ADVKW</name>
<dbReference type="PANTHER" id="PTHR30419">
    <property type="entry name" value="HTH-TYPE TRANSCRIPTIONAL REGULATOR YBHD"/>
    <property type="match status" value="1"/>
</dbReference>
<proteinExistence type="inferred from homology"/>
<evidence type="ECO:0000256" key="2">
    <source>
        <dbReference type="ARBA" id="ARBA00023015"/>
    </source>
</evidence>
<dbReference type="CDD" id="cd05466">
    <property type="entry name" value="PBP2_LTTR_substrate"/>
    <property type="match status" value="1"/>
</dbReference>
<accession>I3UG33</accession>
<dbReference type="Pfam" id="PF03466">
    <property type="entry name" value="LysR_substrate"/>
    <property type="match status" value="1"/>
</dbReference>
<evidence type="ECO:0000256" key="1">
    <source>
        <dbReference type="ARBA" id="ARBA00009437"/>
    </source>
</evidence>
<dbReference type="STRING" id="1036672.TKWG_21380"/>
<dbReference type="KEGG" id="aka:TKWG_21380"/>
<sequence length="252" mass="27694">MDQRLFLRTGRGLKLTEAGEILYEAVKPAFLEIDRAMDQVRKQGITQGTVRLAAVHTLSYYFTADCVATFVSNRPHVNLSLMGRSSPEVVTLVEHGNAELGLVYDSAVDSDVLDSTALFEEDMALIVRHDSALSGPQDLTNASLQLVGFPPHYALRKMIHSGGLQPHFVTEAETVDAMLKLVSSGVGDCILPSRIPTKVLADYGLMKVKIELPLLRRRMVLVKHRDKPLSALAIALEQCIIQLAQSMSVQTE</sequence>